<feature type="transmembrane region" description="Helical" evidence="5">
    <location>
        <begin position="325"/>
        <end position="347"/>
    </location>
</feature>
<feature type="transmembrane region" description="Helical" evidence="5">
    <location>
        <begin position="414"/>
        <end position="434"/>
    </location>
</feature>
<dbReference type="Pfam" id="PF07690">
    <property type="entry name" value="MFS_1"/>
    <property type="match status" value="1"/>
</dbReference>
<dbReference type="SUPFAM" id="SSF103473">
    <property type="entry name" value="MFS general substrate transporter"/>
    <property type="match status" value="1"/>
</dbReference>
<organism evidence="7 8">
    <name type="scientific">Sinomonas terricola</name>
    <dbReference type="NCBI Taxonomy" id="3110330"/>
    <lineage>
        <taxon>Bacteria</taxon>
        <taxon>Bacillati</taxon>
        <taxon>Actinomycetota</taxon>
        <taxon>Actinomycetes</taxon>
        <taxon>Micrococcales</taxon>
        <taxon>Micrococcaceae</taxon>
        <taxon>Sinomonas</taxon>
    </lineage>
</organism>
<keyword evidence="2 5" id="KW-0812">Transmembrane</keyword>
<proteinExistence type="predicted"/>
<accession>A0ABU5T7U6</accession>
<feature type="domain" description="Major facilitator superfamily (MFS) profile" evidence="6">
    <location>
        <begin position="21"/>
        <end position="439"/>
    </location>
</feature>
<protein>
    <submittedName>
        <fullName evidence="7">MFS transporter</fullName>
    </submittedName>
</protein>
<dbReference type="RefSeq" id="WP_323279450.1">
    <property type="nucleotide sequence ID" value="NZ_JAYGGQ010000009.1"/>
</dbReference>
<dbReference type="Proteomes" id="UP001304769">
    <property type="component" value="Unassembled WGS sequence"/>
</dbReference>
<feature type="transmembrane region" description="Helical" evidence="5">
    <location>
        <begin position="384"/>
        <end position="402"/>
    </location>
</feature>
<feature type="transmembrane region" description="Helical" evidence="5">
    <location>
        <begin position="353"/>
        <end position="372"/>
    </location>
</feature>
<dbReference type="InterPro" id="IPR005829">
    <property type="entry name" value="Sugar_transporter_CS"/>
</dbReference>
<keyword evidence="4 5" id="KW-0472">Membrane</keyword>
<feature type="transmembrane region" description="Helical" evidence="5">
    <location>
        <begin position="87"/>
        <end position="106"/>
    </location>
</feature>
<keyword evidence="8" id="KW-1185">Reference proteome</keyword>
<feature type="transmembrane region" description="Helical" evidence="5">
    <location>
        <begin position="57"/>
        <end position="75"/>
    </location>
</feature>
<dbReference type="Gene3D" id="1.20.1250.20">
    <property type="entry name" value="MFS general substrate transporter like domains"/>
    <property type="match status" value="1"/>
</dbReference>
<gene>
    <name evidence="7" type="ORF">SPF06_12740</name>
</gene>
<dbReference type="InterPro" id="IPR036259">
    <property type="entry name" value="MFS_trans_sf"/>
</dbReference>
<comment type="subcellular location">
    <subcellularLocation>
        <location evidence="1">Cell membrane</location>
        <topology evidence="1">Multi-pass membrane protein</topology>
    </subcellularLocation>
</comment>
<feature type="transmembrane region" description="Helical" evidence="5">
    <location>
        <begin position="297"/>
        <end position="318"/>
    </location>
</feature>
<feature type="transmembrane region" description="Helical" evidence="5">
    <location>
        <begin position="259"/>
        <end position="277"/>
    </location>
</feature>
<feature type="transmembrane region" description="Helical" evidence="5">
    <location>
        <begin position="173"/>
        <end position="195"/>
    </location>
</feature>
<dbReference type="EMBL" id="JAYGGQ010000009">
    <property type="protein sequence ID" value="MEA5455592.1"/>
    <property type="molecule type" value="Genomic_DNA"/>
</dbReference>
<dbReference type="CDD" id="cd17365">
    <property type="entry name" value="MFS_PcaK_like"/>
    <property type="match status" value="1"/>
</dbReference>
<evidence type="ECO:0000259" key="6">
    <source>
        <dbReference type="PROSITE" id="PS50850"/>
    </source>
</evidence>
<keyword evidence="3 5" id="KW-1133">Transmembrane helix</keyword>
<evidence type="ECO:0000256" key="1">
    <source>
        <dbReference type="ARBA" id="ARBA00004651"/>
    </source>
</evidence>
<dbReference type="PROSITE" id="PS00217">
    <property type="entry name" value="SUGAR_TRANSPORT_2"/>
    <property type="match status" value="1"/>
</dbReference>
<name>A0ABU5T7U6_9MICC</name>
<dbReference type="PANTHER" id="PTHR23508:SF10">
    <property type="entry name" value="CARBOXYLIC ACID TRANSPORTER PROTEIN HOMOLOG"/>
    <property type="match status" value="1"/>
</dbReference>
<evidence type="ECO:0000256" key="4">
    <source>
        <dbReference type="ARBA" id="ARBA00023136"/>
    </source>
</evidence>
<reference evidence="7 8" key="1">
    <citation type="submission" date="2023-12" db="EMBL/GenBank/DDBJ databases">
        <title>Sinomonas terricola sp. nov, isolated from litchi orchard soil in Guangdong, PR China.</title>
        <authorList>
            <person name="Jiaxin W."/>
            <person name="Yang Z."/>
            <person name="Honghui Z."/>
        </authorList>
    </citation>
    <scope>NUCLEOTIDE SEQUENCE [LARGE SCALE GENOMIC DNA]</scope>
    <source>
        <strain evidence="7 8">JGH33</strain>
    </source>
</reference>
<evidence type="ECO:0000256" key="5">
    <source>
        <dbReference type="SAM" id="Phobius"/>
    </source>
</evidence>
<feature type="transmembrane region" description="Helical" evidence="5">
    <location>
        <begin position="145"/>
        <end position="167"/>
    </location>
</feature>
<evidence type="ECO:0000313" key="8">
    <source>
        <dbReference type="Proteomes" id="UP001304769"/>
    </source>
</evidence>
<dbReference type="PROSITE" id="PS50850">
    <property type="entry name" value="MFS"/>
    <property type="match status" value="1"/>
</dbReference>
<evidence type="ECO:0000256" key="3">
    <source>
        <dbReference type="ARBA" id="ARBA00022989"/>
    </source>
</evidence>
<evidence type="ECO:0000256" key="2">
    <source>
        <dbReference type="ARBA" id="ARBA00022692"/>
    </source>
</evidence>
<dbReference type="InterPro" id="IPR011701">
    <property type="entry name" value="MFS"/>
</dbReference>
<evidence type="ECO:0000313" key="7">
    <source>
        <dbReference type="EMBL" id="MEA5455592.1"/>
    </source>
</evidence>
<dbReference type="InterPro" id="IPR020846">
    <property type="entry name" value="MFS_dom"/>
</dbReference>
<sequence>MTTDIRARIEASPMRAGQWTVVVLCTLLNAVDGFDVLAMAFTSARVSKDFGLNGSQLGLLLSAGLVGMALGSLLIGPIADRTGRRPMLLVSVGTSAAGMLLSATAVGAVPLGLWRVVTGLGVGGILACTNVLVSEFSSKRSRSLAISIVTAGYGVGATLGGGAAVWLQAQFGWHSVFLGGGLVTLVLLALTFGFAPESVDFLVTRRPRGHEAKLERLARRLRLADGAVAEESPTTTPLASGAPPRNPLVRLFDVANRRTTLVVWLAFFAVMFGFYFVNSWTPKLLVTAGMTESQGVVGGLTLTLGGTVGSVLFGAFAARWASRSVMIWFTVLGALATAVFISAAGILALAFSVGVVLGALINGCIAGLYVITPSVYPTAIRSTGVGWGIGIGRAGAILAPTATGALLDAGWTPAGLYLGVGVVVLVAAAAVFFLPRPAPAPAGDEPALTAH</sequence>
<feature type="transmembrane region" description="Helical" evidence="5">
    <location>
        <begin position="112"/>
        <end position="133"/>
    </location>
</feature>
<comment type="caution">
    <text evidence="7">The sequence shown here is derived from an EMBL/GenBank/DDBJ whole genome shotgun (WGS) entry which is preliminary data.</text>
</comment>
<dbReference type="PANTHER" id="PTHR23508">
    <property type="entry name" value="CARBOXYLIC ACID TRANSPORTER PROTEIN HOMOLOG"/>
    <property type="match status" value="1"/>
</dbReference>